<reference evidence="1 2" key="1">
    <citation type="submission" date="2019-08" db="EMBL/GenBank/DDBJ databases">
        <title>In-depth cultivation of the pig gut microbiome towards novel bacterial diversity and tailored functional studies.</title>
        <authorList>
            <person name="Wylensek D."/>
            <person name="Hitch T.C.A."/>
            <person name="Clavel T."/>
        </authorList>
    </citation>
    <scope>NUCLEOTIDE SEQUENCE [LARGE SCALE GENOMIC DNA]</scope>
    <source>
        <strain evidence="1 2">MUC/MUC-530-WT-4D</strain>
    </source>
</reference>
<organism evidence="1 2">
    <name type="scientific">Roseburia porci</name>
    <dbReference type="NCBI Taxonomy" id="2605790"/>
    <lineage>
        <taxon>Bacteria</taxon>
        <taxon>Bacillati</taxon>
        <taxon>Bacillota</taxon>
        <taxon>Clostridia</taxon>
        <taxon>Lachnospirales</taxon>
        <taxon>Lachnospiraceae</taxon>
        <taxon>Roseburia</taxon>
    </lineage>
</organism>
<proteinExistence type="predicted"/>
<dbReference type="RefSeq" id="WP_154430501.1">
    <property type="nucleotide sequence ID" value="NZ_VUNI01000020.1"/>
</dbReference>
<dbReference type="AlphaFoldDB" id="A0A6L5YT34"/>
<keyword evidence="2" id="KW-1185">Reference proteome</keyword>
<accession>A0A6L5YT34</accession>
<evidence type="ECO:0000313" key="1">
    <source>
        <dbReference type="EMBL" id="MST75535.1"/>
    </source>
</evidence>
<gene>
    <name evidence="1" type="ORF">FYJ75_10985</name>
</gene>
<sequence length="152" mass="17645">MSFHTTNELEHFRFQGAYLGEIQLTPGSFVLYLDNVIILPDNSTNRDIREMRCNNLELRIAEGKLLRCIEEGYKEYDADGNLMAQYEDTVVAPESYKDTFQHLCETESIIYSIEKKDSLYTIAIDGEERTYTLEVSGTDNTESWDRYLNISE</sequence>
<comment type="caution">
    <text evidence="1">The sequence shown here is derived from an EMBL/GenBank/DDBJ whole genome shotgun (WGS) entry which is preliminary data.</text>
</comment>
<dbReference type="EMBL" id="VUNI01000020">
    <property type="protein sequence ID" value="MST75535.1"/>
    <property type="molecule type" value="Genomic_DNA"/>
</dbReference>
<protein>
    <submittedName>
        <fullName evidence="1">Subtilin biosynthesis sensor protein SpaK</fullName>
    </submittedName>
</protein>
<name>A0A6L5YT34_9FIRM</name>
<dbReference type="Proteomes" id="UP000474024">
    <property type="component" value="Unassembled WGS sequence"/>
</dbReference>
<evidence type="ECO:0000313" key="2">
    <source>
        <dbReference type="Proteomes" id="UP000474024"/>
    </source>
</evidence>